<evidence type="ECO:0000256" key="2">
    <source>
        <dbReference type="SAM" id="SignalP"/>
    </source>
</evidence>
<dbReference type="GO" id="GO:0031505">
    <property type="term" value="P:fungal-type cell wall organization"/>
    <property type="evidence" value="ECO:0007669"/>
    <property type="project" value="TreeGrafter"/>
</dbReference>
<dbReference type="EMBL" id="MU004288">
    <property type="protein sequence ID" value="KAF2663054.1"/>
    <property type="molecule type" value="Genomic_DNA"/>
</dbReference>
<proteinExistence type="predicted"/>
<organism evidence="3 4">
    <name type="scientific">Lophiostoma macrostomum CBS 122681</name>
    <dbReference type="NCBI Taxonomy" id="1314788"/>
    <lineage>
        <taxon>Eukaryota</taxon>
        <taxon>Fungi</taxon>
        <taxon>Dikarya</taxon>
        <taxon>Ascomycota</taxon>
        <taxon>Pezizomycotina</taxon>
        <taxon>Dothideomycetes</taxon>
        <taxon>Pleosporomycetidae</taxon>
        <taxon>Pleosporales</taxon>
        <taxon>Lophiostomataceae</taxon>
        <taxon>Lophiostoma</taxon>
    </lineage>
</organism>
<dbReference type="Proteomes" id="UP000799324">
    <property type="component" value="Unassembled WGS sequence"/>
</dbReference>
<keyword evidence="1" id="KW-0812">Transmembrane</keyword>
<feature type="chain" id="PRO_5025497190" description="Integral membrane protein-like protein" evidence="2">
    <location>
        <begin position="20"/>
        <end position="294"/>
    </location>
</feature>
<evidence type="ECO:0000313" key="4">
    <source>
        <dbReference type="Proteomes" id="UP000799324"/>
    </source>
</evidence>
<evidence type="ECO:0000313" key="3">
    <source>
        <dbReference type="EMBL" id="KAF2663054.1"/>
    </source>
</evidence>
<keyword evidence="2" id="KW-0732">Signal</keyword>
<dbReference type="OrthoDB" id="4159154at2759"/>
<evidence type="ECO:0000256" key="1">
    <source>
        <dbReference type="SAM" id="Phobius"/>
    </source>
</evidence>
<dbReference type="PANTHER" id="PTHR28019">
    <property type="entry name" value="CELL MEMBRANE PROTEIN YLR413W-RELATED"/>
    <property type="match status" value="1"/>
</dbReference>
<dbReference type="PANTHER" id="PTHR28019:SF7">
    <property type="entry name" value="SUR7 PROTEIN"/>
    <property type="match status" value="1"/>
</dbReference>
<dbReference type="GO" id="GO:0005886">
    <property type="term" value="C:plasma membrane"/>
    <property type="evidence" value="ECO:0007669"/>
    <property type="project" value="InterPro"/>
</dbReference>
<feature type="transmembrane region" description="Helical" evidence="1">
    <location>
        <begin position="257"/>
        <end position="277"/>
    </location>
</feature>
<name>A0A6A6TWN1_9PLEO</name>
<accession>A0A6A6TWN1</accession>
<reference evidence="3" key="1">
    <citation type="journal article" date="2020" name="Stud. Mycol.">
        <title>101 Dothideomycetes genomes: a test case for predicting lifestyles and emergence of pathogens.</title>
        <authorList>
            <person name="Haridas S."/>
            <person name="Albert R."/>
            <person name="Binder M."/>
            <person name="Bloem J."/>
            <person name="Labutti K."/>
            <person name="Salamov A."/>
            <person name="Andreopoulos B."/>
            <person name="Baker S."/>
            <person name="Barry K."/>
            <person name="Bills G."/>
            <person name="Bluhm B."/>
            <person name="Cannon C."/>
            <person name="Castanera R."/>
            <person name="Culley D."/>
            <person name="Daum C."/>
            <person name="Ezra D."/>
            <person name="Gonzalez J."/>
            <person name="Henrissat B."/>
            <person name="Kuo A."/>
            <person name="Liang C."/>
            <person name="Lipzen A."/>
            <person name="Lutzoni F."/>
            <person name="Magnuson J."/>
            <person name="Mondo S."/>
            <person name="Nolan M."/>
            <person name="Ohm R."/>
            <person name="Pangilinan J."/>
            <person name="Park H.-J."/>
            <person name="Ramirez L."/>
            <person name="Alfaro M."/>
            <person name="Sun H."/>
            <person name="Tritt A."/>
            <person name="Yoshinaga Y."/>
            <person name="Zwiers L.-H."/>
            <person name="Turgeon B."/>
            <person name="Goodwin S."/>
            <person name="Spatafora J."/>
            <person name="Crous P."/>
            <person name="Grigoriev I."/>
        </authorList>
    </citation>
    <scope>NUCLEOTIDE SEQUENCE</scope>
    <source>
        <strain evidence="3">CBS 122681</strain>
    </source>
</reference>
<dbReference type="GO" id="GO:0051285">
    <property type="term" value="C:cell cortex of cell tip"/>
    <property type="evidence" value="ECO:0007669"/>
    <property type="project" value="TreeGrafter"/>
</dbReference>
<keyword evidence="1" id="KW-1133">Transmembrane helix</keyword>
<protein>
    <recommendedName>
        <fullName evidence="5">Integral membrane protein-like protein</fullName>
    </recommendedName>
</protein>
<evidence type="ECO:0008006" key="5">
    <source>
        <dbReference type="Google" id="ProtNLM"/>
    </source>
</evidence>
<sequence>MRPTALIPVLCCAAALVLGFLCIFAGQKKDFMEDYHIITLNTSRIGYSIINSTTSDSSNPISTWFNSLGDNIKSDINQVAGDIAQQLGLDDFYSVHMLDYCYGDYTPGPLPNATVSAKDIHKNVTACSNRTAAFHFDPTTILQQRLDESGVGITLADLNWPADIQKGLDALHIIQTTYFVLYCIAVGFIFLTLVCSALALFTTGRLSACLNVMLSSLAFLAIALASALVTAVIVKGVNLVNKYGAEIGVSAQKGNEFLALTWAASGVMLVALLWWCFETCVGHRRRERSYAGKA</sequence>
<dbReference type="InterPro" id="IPR009571">
    <property type="entry name" value="SUR7/Rim9-like_fungi"/>
</dbReference>
<keyword evidence="1" id="KW-0472">Membrane</keyword>
<feature type="transmembrane region" description="Helical" evidence="1">
    <location>
        <begin position="179"/>
        <end position="201"/>
    </location>
</feature>
<gene>
    <name evidence="3" type="ORF">K491DRAFT_672866</name>
</gene>
<dbReference type="InterPro" id="IPR052413">
    <property type="entry name" value="SUR7_domain"/>
</dbReference>
<feature type="signal peptide" evidence="2">
    <location>
        <begin position="1"/>
        <end position="19"/>
    </location>
</feature>
<dbReference type="AlphaFoldDB" id="A0A6A6TWN1"/>
<keyword evidence="4" id="KW-1185">Reference proteome</keyword>
<feature type="transmembrane region" description="Helical" evidence="1">
    <location>
        <begin position="213"/>
        <end position="237"/>
    </location>
</feature>
<dbReference type="Pfam" id="PF06687">
    <property type="entry name" value="SUR7"/>
    <property type="match status" value="1"/>
</dbReference>